<evidence type="ECO:0000256" key="4">
    <source>
        <dbReference type="ARBA" id="ARBA00022692"/>
    </source>
</evidence>
<keyword evidence="9" id="KW-0547">Nucleotide-binding</keyword>
<dbReference type="GO" id="GO:0005524">
    <property type="term" value="F:ATP binding"/>
    <property type="evidence" value="ECO:0007669"/>
    <property type="project" value="UniProtKB-KW"/>
</dbReference>
<dbReference type="InterPro" id="IPR000515">
    <property type="entry name" value="MetI-like"/>
</dbReference>
<dbReference type="Proteomes" id="UP000656881">
    <property type="component" value="Unassembled WGS sequence"/>
</dbReference>
<keyword evidence="2 7" id="KW-0813">Transport</keyword>
<gene>
    <name evidence="9" type="ORF">GCM10012286_32450</name>
</gene>
<proteinExistence type="inferred from homology"/>
<dbReference type="InterPro" id="IPR035906">
    <property type="entry name" value="MetI-like_sf"/>
</dbReference>
<keyword evidence="4 7" id="KW-0812">Transmembrane</keyword>
<keyword evidence="6 7" id="KW-0472">Membrane</keyword>
<evidence type="ECO:0000313" key="10">
    <source>
        <dbReference type="Proteomes" id="UP000656881"/>
    </source>
</evidence>
<dbReference type="EMBL" id="BMNG01000006">
    <property type="protein sequence ID" value="GGO44964.1"/>
    <property type="molecule type" value="Genomic_DNA"/>
</dbReference>
<organism evidence="9 10">
    <name type="scientific">Streptomyces lasiicapitis</name>
    <dbReference type="NCBI Taxonomy" id="1923961"/>
    <lineage>
        <taxon>Bacteria</taxon>
        <taxon>Bacillati</taxon>
        <taxon>Actinomycetota</taxon>
        <taxon>Actinomycetes</taxon>
        <taxon>Kitasatosporales</taxon>
        <taxon>Streptomycetaceae</taxon>
        <taxon>Streptomyces</taxon>
    </lineage>
</organism>
<feature type="transmembrane region" description="Helical" evidence="7">
    <location>
        <begin position="104"/>
        <end position="128"/>
    </location>
</feature>
<evidence type="ECO:0000256" key="6">
    <source>
        <dbReference type="ARBA" id="ARBA00023136"/>
    </source>
</evidence>
<keyword evidence="5 7" id="KW-1133">Transmembrane helix</keyword>
<evidence type="ECO:0000256" key="1">
    <source>
        <dbReference type="ARBA" id="ARBA00004651"/>
    </source>
</evidence>
<evidence type="ECO:0000256" key="3">
    <source>
        <dbReference type="ARBA" id="ARBA00022475"/>
    </source>
</evidence>
<feature type="transmembrane region" description="Helical" evidence="7">
    <location>
        <begin position="140"/>
        <end position="160"/>
    </location>
</feature>
<protein>
    <submittedName>
        <fullName evidence="9">Polysaccharide ABC transporter ATP-binding protein</fullName>
    </submittedName>
</protein>
<comment type="similarity">
    <text evidence="7">Belongs to the binding-protein-dependent transport system permease family.</text>
</comment>
<feature type="transmembrane region" description="Helical" evidence="7">
    <location>
        <begin position="40"/>
        <end position="67"/>
    </location>
</feature>
<dbReference type="PANTHER" id="PTHR43227">
    <property type="entry name" value="BLL4140 PROTEIN"/>
    <property type="match status" value="1"/>
</dbReference>
<evidence type="ECO:0000313" key="9">
    <source>
        <dbReference type="EMBL" id="GGO44964.1"/>
    </source>
</evidence>
<feature type="domain" description="ABC transmembrane type-1" evidence="8">
    <location>
        <begin position="100"/>
        <end position="314"/>
    </location>
</feature>
<accession>A0ABQ2LZA2</accession>
<keyword evidence="9" id="KW-0067">ATP-binding</keyword>
<evidence type="ECO:0000256" key="5">
    <source>
        <dbReference type="ARBA" id="ARBA00022989"/>
    </source>
</evidence>
<dbReference type="InterPro" id="IPR050809">
    <property type="entry name" value="UgpAE/MalFG_permease"/>
</dbReference>
<dbReference type="PROSITE" id="PS50928">
    <property type="entry name" value="ABC_TM1"/>
    <property type="match status" value="1"/>
</dbReference>
<sequence length="328" mass="36465">MTKERTESEAVTPPTESINGAINRKAQRDSLWKRFQRTRLLVLLMVPGLAYFLVFHYGAFIANAVAFKEYVPFDGLWASPWVGTENFSRMFGDPEFWHATWNTLFIALLQLVFFFPAPLALALLLHSLSSDLLRRFTQSVIYLPHFLSWVVVVALFQQVLGDTGLLNATLSDAGLHTVDIIGNPDAYKPLVVLEVIWKDAGWGTIIFLAALMQVNEQLYEAAAIDGAGPWRRFWHVTLPSIRPIVILLLIMRLGDILSVGFEQMLLQRQSVGPEAGEVLDTFVFWQGIVGGDTGYAAAAGLFKGVVGAALVFTANRVAHRLGEQGVYK</sequence>
<evidence type="ECO:0000259" key="8">
    <source>
        <dbReference type="PROSITE" id="PS50928"/>
    </source>
</evidence>
<keyword evidence="10" id="KW-1185">Reference proteome</keyword>
<evidence type="ECO:0000256" key="7">
    <source>
        <dbReference type="RuleBase" id="RU363032"/>
    </source>
</evidence>
<dbReference type="CDD" id="cd06261">
    <property type="entry name" value="TM_PBP2"/>
    <property type="match status" value="1"/>
</dbReference>
<reference evidence="10" key="1">
    <citation type="journal article" date="2019" name="Int. J. Syst. Evol. Microbiol.">
        <title>The Global Catalogue of Microorganisms (GCM) 10K type strain sequencing project: providing services to taxonomists for standard genome sequencing and annotation.</title>
        <authorList>
            <consortium name="The Broad Institute Genomics Platform"/>
            <consortium name="The Broad Institute Genome Sequencing Center for Infectious Disease"/>
            <person name="Wu L."/>
            <person name="Ma J."/>
        </authorList>
    </citation>
    <scope>NUCLEOTIDE SEQUENCE [LARGE SCALE GENOMIC DNA]</scope>
    <source>
        <strain evidence="10">CGMCC 4.7349</strain>
    </source>
</reference>
<keyword evidence="3" id="KW-1003">Cell membrane</keyword>
<dbReference type="SUPFAM" id="SSF161098">
    <property type="entry name" value="MetI-like"/>
    <property type="match status" value="1"/>
</dbReference>
<evidence type="ECO:0000256" key="2">
    <source>
        <dbReference type="ARBA" id="ARBA00022448"/>
    </source>
</evidence>
<dbReference type="PANTHER" id="PTHR43227:SF11">
    <property type="entry name" value="BLL4140 PROTEIN"/>
    <property type="match status" value="1"/>
</dbReference>
<name>A0ABQ2LZA2_9ACTN</name>
<comment type="subcellular location">
    <subcellularLocation>
        <location evidence="1 7">Cell membrane</location>
        <topology evidence="1 7">Multi-pass membrane protein</topology>
    </subcellularLocation>
</comment>
<dbReference type="Pfam" id="PF00528">
    <property type="entry name" value="BPD_transp_1"/>
    <property type="match status" value="1"/>
</dbReference>
<dbReference type="Gene3D" id="1.10.3720.10">
    <property type="entry name" value="MetI-like"/>
    <property type="match status" value="1"/>
</dbReference>
<comment type="caution">
    <text evidence="9">The sequence shown here is derived from an EMBL/GenBank/DDBJ whole genome shotgun (WGS) entry which is preliminary data.</text>
</comment>